<evidence type="ECO:0000256" key="7">
    <source>
        <dbReference type="ARBA" id="ARBA00023136"/>
    </source>
</evidence>
<feature type="transmembrane region" description="Helical" evidence="8">
    <location>
        <begin position="46"/>
        <end position="63"/>
    </location>
</feature>
<organism evidence="9">
    <name type="scientific">Vibrio sp. HB236076</name>
    <dbReference type="NCBI Taxonomy" id="3232307"/>
    <lineage>
        <taxon>Bacteria</taxon>
        <taxon>Pseudomonadati</taxon>
        <taxon>Pseudomonadota</taxon>
        <taxon>Gammaproteobacteria</taxon>
        <taxon>Vibrionales</taxon>
        <taxon>Vibrionaceae</taxon>
        <taxon>Vibrio</taxon>
    </lineage>
</organism>
<reference evidence="9" key="1">
    <citation type="submission" date="2024-07" db="EMBL/GenBank/DDBJ databases">
        <title>Genome Analysis of a Potential Novel Vibrio Species Secreting pH- and Thermo-stable Alginate Lyase and its Application in Producing Alginate Oligosaccharides.</title>
        <authorList>
            <person name="Huang H."/>
            <person name="Bao K."/>
        </authorList>
    </citation>
    <scope>NUCLEOTIDE SEQUENCE</scope>
    <source>
        <strain evidence="9">HB236076</strain>
    </source>
</reference>
<keyword evidence="7 8" id="KW-0472">Membrane</keyword>
<comment type="subcellular location">
    <subcellularLocation>
        <location evidence="1 8">Cell membrane</location>
        <topology evidence="1 8">Multi-pass membrane protein</topology>
    </subcellularLocation>
</comment>
<feature type="transmembrane region" description="Helical" evidence="8">
    <location>
        <begin position="69"/>
        <end position="92"/>
    </location>
</feature>
<evidence type="ECO:0000256" key="4">
    <source>
        <dbReference type="ARBA" id="ARBA00022475"/>
    </source>
</evidence>
<keyword evidence="6 8" id="KW-1133">Transmembrane helix</keyword>
<dbReference type="GO" id="GO:0005886">
    <property type="term" value="C:plasma membrane"/>
    <property type="evidence" value="ECO:0007669"/>
    <property type="project" value="UniProtKB-SubCell"/>
</dbReference>
<evidence type="ECO:0000256" key="2">
    <source>
        <dbReference type="ARBA" id="ARBA00009142"/>
    </source>
</evidence>
<sequence length="245" mass="25898">MLDSVWLLVPVVMLAGLVRGYAGFGFAAIAVVGVNFVLAPQQSIPIVLMLDVICSVGLLKQALREADFATFKLLILGAILGIPMGMGLLFLIPEQPLKLLICIVILLISILLMFDLRLRNADRVGIKMGFGIASGIGTAGASVGGPMIVSYMLSSPLTATAQRATMILFFIVSETLAVGALFTGGLVDTQIVTLLAALLIPTLIAVRIGQWLFNRKPPKSLKHFALPILMMVSILGISASVSALI</sequence>
<dbReference type="InterPro" id="IPR052017">
    <property type="entry name" value="TSUP"/>
</dbReference>
<feature type="transmembrane region" description="Helical" evidence="8">
    <location>
        <begin position="130"/>
        <end position="153"/>
    </location>
</feature>
<feature type="transmembrane region" description="Helical" evidence="8">
    <location>
        <begin position="99"/>
        <end position="118"/>
    </location>
</feature>
<feature type="transmembrane region" description="Helical" evidence="8">
    <location>
        <begin position="191"/>
        <end position="212"/>
    </location>
</feature>
<dbReference type="InterPro" id="IPR002781">
    <property type="entry name" value="TM_pro_TauE-like"/>
</dbReference>
<keyword evidence="4 8" id="KW-1003">Cell membrane</keyword>
<dbReference type="RefSeq" id="WP_306101883.1">
    <property type="nucleotide sequence ID" value="NZ_CP162601.1"/>
</dbReference>
<evidence type="ECO:0000256" key="8">
    <source>
        <dbReference type="RuleBase" id="RU363041"/>
    </source>
</evidence>
<evidence type="ECO:0000256" key="1">
    <source>
        <dbReference type="ARBA" id="ARBA00004651"/>
    </source>
</evidence>
<dbReference type="PANTHER" id="PTHR30269:SF37">
    <property type="entry name" value="MEMBRANE TRANSPORTER PROTEIN"/>
    <property type="match status" value="1"/>
</dbReference>
<evidence type="ECO:0000256" key="6">
    <source>
        <dbReference type="ARBA" id="ARBA00022989"/>
    </source>
</evidence>
<gene>
    <name evidence="9" type="ORF">AB0763_00785</name>
</gene>
<dbReference type="EMBL" id="CP162601">
    <property type="protein sequence ID" value="XDK25222.1"/>
    <property type="molecule type" value="Genomic_DNA"/>
</dbReference>
<proteinExistence type="inferred from homology"/>
<dbReference type="KEGG" id="vih:AB0763_00785"/>
<feature type="transmembrane region" description="Helical" evidence="8">
    <location>
        <begin position="20"/>
        <end position="39"/>
    </location>
</feature>
<protein>
    <recommendedName>
        <fullName evidence="8">Probable membrane transporter protein</fullName>
    </recommendedName>
</protein>
<dbReference type="Pfam" id="PF01925">
    <property type="entry name" value="TauE"/>
    <property type="match status" value="1"/>
</dbReference>
<keyword evidence="3" id="KW-0813">Transport</keyword>
<accession>A0AB39HCR0</accession>
<feature type="transmembrane region" description="Helical" evidence="8">
    <location>
        <begin position="165"/>
        <end position="185"/>
    </location>
</feature>
<name>A0AB39HCR0_9VIBR</name>
<feature type="transmembrane region" description="Helical" evidence="8">
    <location>
        <begin position="224"/>
        <end position="244"/>
    </location>
</feature>
<dbReference type="AlphaFoldDB" id="A0AB39HCR0"/>
<evidence type="ECO:0000256" key="5">
    <source>
        <dbReference type="ARBA" id="ARBA00022692"/>
    </source>
</evidence>
<comment type="similarity">
    <text evidence="2 8">Belongs to the 4-toluene sulfonate uptake permease (TSUP) (TC 2.A.102) family.</text>
</comment>
<dbReference type="PANTHER" id="PTHR30269">
    <property type="entry name" value="TRANSMEMBRANE PROTEIN YFCA"/>
    <property type="match status" value="1"/>
</dbReference>
<keyword evidence="5 8" id="KW-0812">Transmembrane</keyword>
<evidence type="ECO:0000313" key="9">
    <source>
        <dbReference type="EMBL" id="XDK25222.1"/>
    </source>
</evidence>
<evidence type="ECO:0000256" key="3">
    <source>
        <dbReference type="ARBA" id="ARBA00022448"/>
    </source>
</evidence>